<feature type="region of interest" description="Disordered" evidence="17">
    <location>
        <begin position="600"/>
        <end position="621"/>
    </location>
</feature>
<dbReference type="GO" id="GO:0019888">
    <property type="term" value="F:protein phosphatase regulator activity"/>
    <property type="evidence" value="ECO:0007669"/>
    <property type="project" value="TreeGrafter"/>
</dbReference>
<dbReference type="GO" id="GO:0005741">
    <property type="term" value="C:mitochondrial outer membrane"/>
    <property type="evidence" value="ECO:0007669"/>
    <property type="project" value="UniProtKB-SubCell"/>
</dbReference>
<keyword evidence="13" id="KW-0472">Membrane</keyword>
<keyword evidence="9" id="KW-0832">Ubl conjugation</keyword>
<feature type="compositionally biased region" description="Basic and acidic residues" evidence="17">
    <location>
        <begin position="230"/>
        <end position="239"/>
    </location>
</feature>
<feature type="compositionally biased region" description="Polar residues" evidence="17">
    <location>
        <begin position="129"/>
        <end position="139"/>
    </location>
</feature>
<dbReference type="AlphaFoldDB" id="A0A6J2N8D2"/>
<dbReference type="Proteomes" id="UP000504628">
    <property type="component" value="Chromosome 12"/>
</dbReference>
<feature type="compositionally biased region" description="Acidic residues" evidence="17">
    <location>
        <begin position="385"/>
        <end position="397"/>
    </location>
</feature>
<feature type="compositionally biased region" description="Pro residues" evidence="17">
    <location>
        <begin position="687"/>
        <end position="697"/>
    </location>
</feature>
<feature type="compositionally biased region" description="Polar residues" evidence="17">
    <location>
        <begin position="321"/>
        <end position="330"/>
    </location>
</feature>
<evidence type="ECO:0000256" key="6">
    <source>
        <dbReference type="ARBA" id="ARBA00022737"/>
    </source>
</evidence>
<evidence type="ECO:0000313" key="23">
    <source>
        <dbReference type="RefSeq" id="XP_028386215.1"/>
    </source>
</evidence>
<comment type="subcellular location">
    <subcellularLocation>
        <location evidence="1">Endoplasmic reticulum membrane</location>
        <topology evidence="1">Peripheral membrane protein</topology>
        <orientation evidence="1">Cytoplasmic side</orientation>
    </subcellularLocation>
    <subcellularLocation>
        <location evidence="2">Mitochondrion outer membrane</location>
        <topology evidence="2">Peripheral membrane protein</topology>
        <orientation evidence="2">Cytoplasmic side</orientation>
    </subcellularLocation>
</comment>
<dbReference type="GO" id="GO:0000164">
    <property type="term" value="C:protein phosphatase type 1 complex"/>
    <property type="evidence" value="ECO:0007669"/>
    <property type="project" value="TreeGrafter"/>
</dbReference>
<feature type="compositionally biased region" description="Polar residues" evidence="17">
    <location>
        <begin position="201"/>
        <end position="210"/>
    </location>
</feature>
<protein>
    <recommendedName>
        <fullName evidence="14">Protein phosphatase 1 regulatory subunit 15A</fullName>
    </recommendedName>
    <alternativeName>
        <fullName evidence="15">Growth arrest and DNA damage-inducible protein GADD34</fullName>
    </alternativeName>
</protein>
<feature type="compositionally biased region" description="Acidic residues" evidence="17">
    <location>
        <begin position="158"/>
        <end position="168"/>
    </location>
</feature>
<evidence type="ECO:0000256" key="16">
    <source>
        <dbReference type="ARBA" id="ARBA00047011"/>
    </source>
</evidence>
<feature type="chain" id="PRO_5044642149" description="Protein phosphatase 1 regulatory subunit 15A" evidence="18">
    <location>
        <begin position="34"/>
        <end position="741"/>
    </location>
</feature>
<keyword evidence="4" id="KW-0597">Phosphoprotein</keyword>
<comment type="subunit">
    <text evidence="16">Interacts with PPP1CA. Interacts with EIF2S1. Interacts with PCNA. Interacts with LYN and KMT2A/MLL1. Interacts with PPP1R1A and SMARCB1. Interacts with SMAD7. Interacts with BAG1. Interacts with NOX4.</text>
</comment>
<dbReference type="GO" id="GO:0006417">
    <property type="term" value="P:regulation of translation"/>
    <property type="evidence" value="ECO:0007669"/>
    <property type="project" value="UniProtKB-KW"/>
</dbReference>
<feature type="compositionally biased region" description="Acidic residues" evidence="17">
    <location>
        <begin position="430"/>
        <end position="452"/>
    </location>
</feature>
<feature type="compositionally biased region" description="Low complexity" evidence="17">
    <location>
        <begin position="698"/>
        <end position="710"/>
    </location>
</feature>
<name>A0A6J2N8D2_9CHIR</name>
<feature type="compositionally biased region" description="Basic and acidic residues" evidence="17">
    <location>
        <begin position="558"/>
        <end position="571"/>
    </location>
</feature>
<dbReference type="GO" id="GO:0034976">
    <property type="term" value="P:response to endoplasmic reticulum stress"/>
    <property type="evidence" value="ECO:0007669"/>
    <property type="project" value="TreeGrafter"/>
</dbReference>
<dbReference type="InterPro" id="IPR019523">
    <property type="entry name" value="Prot_Pase1_reg-su15A/B_C"/>
</dbReference>
<evidence type="ECO:0000256" key="8">
    <source>
        <dbReference type="ARBA" id="ARBA00022824"/>
    </source>
</evidence>
<evidence type="ECO:0000256" key="12">
    <source>
        <dbReference type="ARBA" id="ARBA00023128"/>
    </source>
</evidence>
<dbReference type="Proteomes" id="UP000664940">
    <property type="component" value="Unassembled WGS sequence"/>
</dbReference>
<keyword evidence="7" id="KW-1000">Mitochondrion outer membrane</keyword>
<keyword evidence="21" id="KW-1185">Reference proteome</keyword>
<reference evidence="23" key="2">
    <citation type="submission" date="2025-04" db="UniProtKB">
        <authorList>
            <consortium name="RefSeq"/>
        </authorList>
    </citation>
    <scope>IDENTIFICATION</scope>
    <source>
        <tissue evidence="23">Muscle</tissue>
    </source>
</reference>
<evidence type="ECO:0000313" key="20">
    <source>
        <dbReference type="EMBL" id="KAF6079070.1"/>
    </source>
</evidence>
<dbReference type="CTD" id="23645"/>
<reference evidence="20 22" key="1">
    <citation type="journal article" date="2020" name="Nature">
        <title>Six reference-quality genomes reveal evolution of bat adaptations.</title>
        <authorList>
            <person name="Jebb D."/>
            <person name="Huang Z."/>
            <person name="Pippel M."/>
            <person name="Hughes G.M."/>
            <person name="Lavrichenko K."/>
            <person name="Devanna P."/>
            <person name="Winkler S."/>
            <person name="Jermiin L.S."/>
            <person name="Skirmuntt E.C."/>
            <person name="Katzourakis A."/>
            <person name="Burkitt-Gray L."/>
            <person name="Ray D.A."/>
            <person name="Sullivan K.A.M."/>
            <person name="Roscito J.G."/>
            <person name="Kirilenko B.M."/>
            <person name="Davalos L.M."/>
            <person name="Corthals A.P."/>
            <person name="Power M.L."/>
            <person name="Jones G."/>
            <person name="Ransome R.D."/>
            <person name="Dechmann D.K.N."/>
            <person name="Locatelli A.G."/>
            <person name="Puechmaille S.J."/>
            <person name="Fedrigo O."/>
            <person name="Jarvis E.D."/>
            <person name="Hiller M."/>
            <person name="Vernes S.C."/>
            <person name="Myers E.W."/>
            <person name="Teeling E.C."/>
        </authorList>
    </citation>
    <scope>NUCLEOTIDE SEQUENCE [LARGE SCALE GENOMIC DNA]</scope>
    <source>
        <strain evidence="20">Bat1K_MPI-CBG_1</strain>
    </source>
</reference>
<dbReference type="GeneID" id="114511649"/>
<dbReference type="KEGG" id="pdic:114511649"/>
<accession>A0A6J2N8D2</accession>
<proteinExistence type="inferred from homology"/>
<evidence type="ECO:0000256" key="2">
    <source>
        <dbReference type="ARBA" id="ARBA00004570"/>
    </source>
</evidence>
<evidence type="ECO:0000256" key="4">
    <source>
        <dbReference type="ARBA" id="ARBA00022553"/>
    </source>
</evidence>
<dbReference type="OrthoDB" id="5976067at2759"/>
<evidence type="ECO:0000256" key="7">
    <source>
        <dbReference type="ARBA" id="ARBA00022787"/>
    </source>
</evidence>
<dbReference type="RefSeq" id="XP_028386215.1">
    <property type="nucleotide sequence ID" value="XM_028530414.2"/>
</dbReference>
<feature type="compositionally biased region" description="Polar residues" evidence="17">
    <location>
        <begin position="247"/>
        <end position="256"/>
    </location>
</feature>
<evidence type="ECO:0000256" key="10">
    <source>
        <dbReference type="ARBA" id="ARBA00022845"/>
    </source>
</evidence>
<keyword evidence="6" id="KW-0677">Repeat</keyword>
<sequence>MAPHQVPHQLPWRDVHPFFLLSPLMALLSRAWSRLRGPGPPKPWLAEAVQSADQGEAGLQGEAEAALATGYVPWGKHPPGVAEGSGAAVEDGESSWKACPALKANSSLLEAWEPSDDNDEEYGGEEATSGPTEQGSEYTDGQLAPPSPSLLKTLQDPPGEEESEEGGIAEDKAIMFSFPPSHWESGPGMEEEEDGEAVSQEAPSMSTSPLSPGPKPRPWGYCAGEAQAPAKEEERTENKKTRKTSTFSSCAGSHPSTWECYSGEESEEEGEAECPSSIPPTSIFLRAWVYRPGEDTEDEEEEGEDSDSGTAEEEGEDEGPSSISPTSTFLRTWVYRPGEDTEDEEEEGEDSDSGAAEDKGEAEGPSSILPTSTFLRAWVYRPGEDTEDEEEEGEDSDSGAAEDKGEAEGPSSIPPTSTFLRAWVYRPGEDTEDEEEEEEDSNSGAAEDEGEAEGPSSIPPTNTFLRSWVYRPGEDTEDEEEEEEDSNSGAAEEEGEAEGPSSISPASAFLRSWVYRPGEDSEKEDEENEKDGSEAAGSEPGSSIQAQSSFFRGPRSAPGKETEDGEAEPHPFRVAIYLPGEKPPPPWALPRLPARLQRRLKSAEAPTRHLDPETPQKTTKVRFSEKVSIHFLVVWAGPAQSARKGPWEQLARDRSRFARRIAQAEEVLGPCFTPASRAKAWARLRDPSPPPPPPLPAATPATTQTLPTSSVEATPLSHAVISPFPIYVAAPPCLDLSWRRG</sequence>
<evidence type="ECO:0000256" key="3">
    <source>
        <dbReference type="ARBA" id="ARBA00010161"/>
    </source>
</evidence>
<keyword evidence="12" id="KW-0496">Mitochondrion</keyword>
<evidence type="ECO:0000256" key="14">
    <source>
        <dbReference type="ARBA" id="ARBA00040008"/>
    </source>
</evidence>
<dbReference type="PANTHER" id="PTHR16489">
    <property type="entry name" value="GH11727P"/>
    <property type="match status" value="1"/>
</dbReference>
<feature type="compositionally biased region" description="Acidic residues" evidence="17">
    <location>
        <begin position="340"/>
        <end position="352"/>
    </location>
</feature>
<evidence type="ECO:0000313" key="21">
    <source>
        <dbReference type="Proteomes" id="UP000504628"/>
    </source>
</evidence>
<keyword evidence="8" id="KW-0256">Endoplasmic reticulum</keyword>
<feature type="signal peptide" evidence="18">
    <location>
        <begin position="1"/>
        <end position="33"/>
    </location>
</feature>
<feature type="compositionally biased region" description="Acidic residues" evidence="17">
    <location>
        <begin position="262"/>
        <end position="272"/>
    </location>
</feature>
<feature type="compositionally biased region" description="Acidic residues" evidence="17">
    <location>
        <begin position="113"/>
        <end position="124"/>
    </location>
</feature>
<evidence type="ECO:0000259" key="19">
    <source>
        <dbReference type="Pfam" id="PF10488"/>
    </source>
</evidence>
<evidence type="ECO:0000256" key="15">
    <source>
        <dbReference type="ARBA" id="ARBA00042438"/>
    </source>
</evidence>
<keyword evidence="18" id="KW-0732">Signal</keyword>
<evidence type="ECO:0000256" key="17">
    <source>
        <dbReference type="SAM" id="MobiDB-lite"/>
    </source>
</evidence>
<comment type="similarity">
    <text evidence="3">Belongs to the PPP1R15 family.</text>
</comment>
<evidence type="ECO:0000256" key="1">
    <source>
        <dbReference type="ARBA" id="ARBA00004397"/>
    </source>
</evidence>
<organism evidence="21 23">
    <name type="scientific">Phyllostomus discolor</name>
    <name type="common">pale spear-nosed bat</name>
    <dbReference type="NCBI Taxonomy" id="89673"/>
    <lineage>
        <taxon>Eukaryota</taxon>
        <taxon>Metazoa</taxon>
        <taxon>Chordata</taxon>
        <taxon>Craniata</taxon>
        <taxon>Vertebrata</taxon>
        <taxon>Euteleostomi</taxon>
        <taxon>Mammalia</taxon>
        <taxon>Eutheria</taxon>
        <taxon>Laurasiatheria</taxon>
        <taxon>Chiroptera</taxon>
        <taxon>Yangochiroptera</taxon>
        <taxon>Phyllostomidae</taxon>
        <taxon>Phyllostominae</taxon>
        <taxon>Phyllostomus</taxon>
    </lineage>
</organism>
<keyword evidence="5" id="KW-0053">Apoptosis</keyword>
<feature type="compositionally biased region" description="Acidic residues" evidence="17">
    <location>
        <begin position="295"/>
        <end position="319"/>
    </location>
</feature>
<evidence type="ECO:0000256" key="9">
    <source>
        <dbReference type="ARBA" id="ARBA00022843"/>
    </source>
</evidence>
<evidence type="ECO:0000256" key="11">
    <source>
        <dbReference type="ARBA" id="ARBA00023016"/>
    </source>
</evidence>
<dbReference type="PANTHER" id="PTHR16489:SF14">
    <property type="entry name" value="PROTEIN PHOSPHATASE 1 REGULATORY SUBUNIT 15A"/>
    <property type="match status" value="1"/>
</dbReference>
<dbReference type="EMBL" id="JABVXQ010000014">
    <property type="protein sequence ID" value="KAF6079070.1"/>
    <property type="molecule type" value="Genomic_DNA"/>
</dbReference>
<evidence type="ECO:0000256" key="13">
    <source>
        <dbReference type="ARBA" id="ARBA00023136"/>
    </source>
</evidence>
<dbReference type="GO" id="GO:0005789">
    <property type="term" value="C:endoplasmic reticulum membrane"/>
    <property type="evidence" value="ECO:0007669"/>
    <property type="project" value="UniProtKB-SubCell"/>
</dbReference>
<evidence type="ECO:0000313" key="22">
    <source>
        <dbReference type="Proteomes" id="UP000664940"/>
    </source>
</evidence>
<feature type="compositionally biased region" description="Low complexity" evidence="17">
    <location>
        <begin position="534"/>
        <end position="543"/>
    </location>
</feature>
<evidence type="ECO:0000256" key="5">
    <source>
        <dbReference type="ARBA" id="ARBA00022703"/>
    </source>
</evidence>
<keyword evidence="10" id="KW-0810">Translation regulation</keyword>
<feature type="region of interest" description="Disordered" evidence="17">
    <location>
        <begin position="683"/>
        <end position="711"/>
    </location>
</feature>
<dbReference type="Pfam" id="PF10488">
    <property type="entry name" value="PP1c_bdg"/>
    <property type="match status" value="1"/>
</dbReference>
<dbReference type="InterPro" id="IPR051254">
    <property type="entry name" value="PPP1R15"/>
</dbReference>
<evidence type="ECO:0000256" key="18">
    <source>
        <dbReference type="SAM" id="SignalP"/>
    </source>
</evidence>
<feature type="region of interest" description="Disordered" evidence="17">
    <location>
        <begin position="113"/>
        <end position="578"/>
    </location>
</feature>
<feature type="domain" description="Protein phosphatase 1 regulatory subunit 15A/B C-terminal" evidence="19">
    <location>
        <begin position="614"/>
        <end position="684"/>
    </location>
</feature>
<dbReference type="GO" id="GO:0006915">
    <property type="term" value="P:apoptotic process"/>
    <property type="evidence" value="ECO:0007669"/>
    <property type="project" value="UniProtKB-KW"/>
</dbReference>
<keyword evidence="11" id="KW-0346">Stress response</keyword>
<gene>
    <name evidence="23" type="primary">PPP1R15A</name>
    <name evidence="20" type="ORF">HJG60_015411</name>
</gene>
<feature type="compositionally biased region" description="Acidic residues" evidence="17">
    <location>
        <begin position="475"/>
        <end position="497"/>
    </location>
</feature>